<evidence type="ECO:0000313" key="1">
    <source>
        <dbReference type="EMBL" id="KAJ8885347.1"/>
    </source>
</evidence>
<name>A0ABQ9HLX6_9NEOP</name>
<organism evidence="1 2">
    <name type="scientific">Dryococelus australis</name>
    <dbReference type="NCBI Taxonomy" id="614101"/>
    <lineage>
        <taxon>Eukaryota</taxon>
        <taxon>Metazoa</taxon>
        <taxon>Ecdysozoa</taxon>
        <taxon>Arthropoda</taxon>
        <taxon>Hexapoda</taxon>
        <taxon>Insecta</taxon>
        <taxon>Pterygota</taxon>
        <taxon>Neoptera</taxon>
        <taxon>Polyneoptera</taxon>
        <taxon>Phasmatodea</taxon>
        <taxon>Verophasmatodea</taxon>
        <taxon>Anareolatae</taxon>
        <taxon>Phasmatidae</taxon>
        <taxon>Eurycanthinae</taxon>
        <taxon>Dryococelus</taxon>
    </lineage>
</organism>
<accession>A0ABQ9HLX6</accession>
<proteinExistence type="predicted"/>
<reference evidence="1 2" key="1">
    <citation type="submission" date="2023-02" db="EMBL/GenBank/DDBJ databases">
        <title>LHISI_Scaffold_Assembly.</title>
        <authorList>
            <person name="Stuart O.P."/>
            <person name="Cleave R."/>
            <person name="Magrath M.J.L."/>
            <person name="Mikheyev A.S."/>
        </authorList>
    </citation>
    <scope>NUCLEOTIDE SEQUENCE [LARGE SCALE GENOMIC DNA]</scope>
    <source>
        <strain evidence="1">Daus_M_001</strain>
        <tissue evidence="1">Leg muscle</tissue>
    </source>
</reference>
<sequence length="69" mass="7989">MELIGEWVLVNYNVMNYPGEITSIFVDKLSIQQPVGPTSGLHCLTNLRITSQRCDYENWWAMSVCFFKT</sequence>
<comment type="caution">
    <text evidence="1">The sequence shown here is derived from an EMBL/GenBank/DDBJ whole genome shotgun (WGS) entry which is preliminary data.</text>
</comment>
<protein>
    <submittedName>
        <fullName evidence="1">Uncharacterized protein</fullName>
    </submittedName>
</protein>
<evidence type="ECO:0000313" key="2">
    <source>
        <dbReference type="Proteomes" id="UP001159363"/>
    </source>
</evidence>
<dbReference type="EMBL" id="JARBHB010000004">
    <property type="protein sequence ID" value="KAJ8885347.1"/>
    <property type="molecule type" value="Genomic_DNA"/>
</dbReference>
<gene>
    <name evidence="1" type="ORF">PR048_011544</name>
</gene>
<keyword evidence="2" id="KW-1185">Reference proteome</keyword>
<dbReference type="Proteomes" id="UP001159363">
    <property type="component" value="Chromosome X"/>
</dbReference>